<sequence>MYKVVQYHQAEYKDAVSEMLVGLAITYCERRQLNGETLGNGGACNKISESVCSLHEAAVCSSETLRRAANDPGDQFLLPSPTEPNETKGAISLLNKKKVELFHFLSIHLHGILGQILYDVCVPKNIEGWDIKPVLSIDGRQMHASACRHNSFNPIRYIRRCRL</sequence>
<proteinExistence type="predicted"/>
<name>A0A8B8J803_PHODC</name>
<protein>
    <submittedName>
        <fullName evidence="2">Uncharacterized protein LOC103712536</fullName>
    </submittedName>
</protein>
<organism evidence="1 2">
    <name type="scientific">Phoenix dactylifera</name>
    <name type="common">Date palm</name>
    <dbReference type="NCBI Taxonomy" id="42345"/>
    <lineage>
        <taxon>Eukaryota</taxon>
        <taxon>Viridiplantae</taxon>
        <taxon>Streptophyta</taxon>
        <taxon>Embryophyta</taxon>
        <taxon>Tracheophyta</taxon>
        <taxon>Spermatophyta</taxon>
        <taxon>Magnoliopsida</taxon>
        <taxon>Liliopsida</taxon>
        <taxon>Arecaceae</taxon>
        <taxon>Coryphoideae</taxon>
        <taxon>Phoeniceae</taxon>
        <taxon>Phoenix</taxon>
    </lineage>
</organism>
<dbReference type="RefSeq" id="XP_026662511.1">
    <property type="nucleotide sequence ID" value="XM_026806710.2"/>
</dbReference>
<reference evidence="2" key="2">
    <citation type="submission" date="2025-08" db="UniProtKB">
        <authorList>
            <consortium name="RefSeq"/>
        </authorList>
    </citation>
    <scope>IDENTIFICATION</scope>
    <source>
        <tissue evidence="2">Young leaves</tissue>
    </source>
</reference>
<accession>A0A8B8J803</accession>
<dbReference type="Proteomes" id="UP000228380">
    <property type="component" value="Chromosome 15"/>
</dbReference>
<reference evidence="1" key="1">
    <citation type="journal article" date="2019" name="Nat. Commun.">
        <title>Genome-wide association mapping of date palm fruit traits.</title>
        <authorList>
            <person name="Hazzouri K.M."/>
            <person name="Gros-Balthazard M."/>
            <person name="Flowers J.M."/>
            <person name="Copetti D."/>
            <person name="Lemansour A."/>
            <person name="Lebrun M."/>
            <person name="Masmoudi K."/>
            <person name="Ferrand S."/>
            <person name="Dhar M.I."/>
            <person name="Fresquez Z.A."/>
            <person name="Rosas U."/>
            <person name="Zhang J."/>
            <person name="Talag J."/>
            <person name="Lee S."/>
            <person name="Kudrna D."/>
            <person name="Powell R.F."/>
            <person name="Leitch I.J."/>
            <person name="Krueger R.R."/>
            <person name="Wing R.A."/>
            <person name="Amiri K.M.A."/>
            <person name="Purugganan M.D."/>
        </authorList>
    </citation>
    <scope>NUCLEOTIDE SEQUENCE [LARGE SCALE GENOMIC DNA]</scope>
    <source>
        <strain evidence="1">cv. Khalas</strain>
    </source>
</reference>
<dbReference type="OrthoDB" id="77878at2759"/>
<evidence type="ECO:0000313" key="2">
    <source>
        <dbReference type="RefSeq" id="XP_026662511.1"/>
    </source>
</evidence>
<keyword evidence="1" id="KW-1185">Reference proteome</keyword>
<gene>
    <name evidence="2" type="primary">LOC103712536</name>
</gene>
<evidence type="ECO:0000313" key="1">
    <source>
        <dbReference type="Proteomes" id="UP000228380"/>
    </source>
</evidence>
<dbReference type="AlphaFoldDB" id="A0A8B8J803"/>
<dbReference type="KEGG" id="pda:103712536"/>
<dbReference type="GeneID" id="103712536"/>